<proteinExistence type="predicted"/>
<name>A0AAV4QFU9_9ARAC</name>
<dbReference type="AlphaFoldDB" id="A0AAV4QFU9"/>
<accession>A0AAV4QFU9</accession>
<gene>
    <name evidence="1" type="ORF">CDAR_433041</name>
</gene>
<reference evidence="1 2" key="1">
    <citation type="submission" date="2021-06" db="EMBL/GenBank/DDBJ databases">
        <title>Caerostris darwini draft genome.</title>
        <authorList>
            <person name="Kono N."/>
            <person name="Arakawa K."/>
        </authorList>
    </citation>
    <scope>NUCLEOTIDE SEQUENCE [LARGE SCALE GENOMIC DNA]</scope>
</reference>
<evidence type="ECO:0000313" key="1">
    <source>
        <dbReference type="EMBL" id="GIY08593.1"/>
    </source>
</evidence>
<dbReference type="EMBL" id="BPLQ01004536">
    <property type="protein sequence ID" value="GIY08593.1"/>
    <property type="molecule type" value="Genomic_DNA"/>
</dbReference>
<dbReference type="Proteomes" id="UP001054837">
    <property type="component" value="Unassembled WGS sequence"/>
</dbReference>
<comment type="caution">
    <text evidence="1">The sequence shown here is derived from an EMBL/GenBank/DDBJ whole genome shotgun (WGS) entry which is preliminary data.</text>
</comment>
<sequence length="110" mass="12171">MPYLRHQSQGTPFAHGVLFFFPPVPRAEKEKYSLNVPTGPRNTTGMISQSMSIAGTYLLLPLRTRPGVEQAIFLLVHPSRSVSLCPEGGTLVMRLCGYNRKLAGWSLILT</sequence>
<protein>
    <submittedName>
        <fullName evidence="1">Uncharacterized protein</fullName>
    </submittedName>
</protein>
<evidence type="ECO:0000313" key="2">
    <source>
        <dbReference type="Proteomes" id="UP001054837"/>
    </source>
</evidence>
<keyword evidence="2" id="KW-1185">Reference proteome</keyword>
<organism evidence="1 2">
    <name type="scientific">Caerostris darwini</name>
    <dbReference type="NCBI Taxonomy" id="1538125"/>
    <lineage>
        <taxon>Eukaryota</taxon>
        <taxon>Metazoa</taxon>
        <taxon>Ecdysozoa</taxon>
        <taxon>Arthropoda</taxon>
        <taxon>Chelicerata</taxon>
        <taxon>Arachnida</taxon>
        <taxon>Araneae</taxon>
        <taxon>Araneomorphae</taxon>
        <taxon>Entelegynae</taxon>
        <taxon>Araneoidea</taxon>
        <taxon>Araneidae</taxon>
        <taxon>Caerostris</taxon>
    </lineage>
</organism>